<evidence type="ECO:0000313" key="2">
    <source>
        <dbReference type="Proteomes" id="UP000237105"/>
    </source>
</evidence>
<dbReference type="OrthoDB" id="10367168at2759"/>
<proteinExistence type="predicted"/>
<organism evidence="1 2">
    <name type="scientific">Parasponia andersonii</name>
    <name type="common">Sponia andersonii</name>
    <dbReference type="NCBI Taxonomy" id="3476"/>
    <lineage>
        <taxon>Eukaryota</taxon>
        <taxon>Viridiplantae</taxon>
        <taxon>Streptophyta</taxon>
        <taxon>Embryophyta</taxon>
        <taxon>Tracheophyta</taxon>
        <taxon>Spermatophyta</taxon>
        <taxon>Magnoliopsida</taxon>
        <taxon>eudicotyledons</taxon>
        <taxon>Gunneridae</taxon>
        <taxon>Pentapetalae</taxon>
        <taxon>rosids</taxon>
        <taxon>fabids</taxon>
        <taxon>Rosales</taxon>
        <taxon>Cannabaceae</taxon>
        <taxon>Parasponia</taxon>
    </lineage>
</organism>
<protein>
    <submittedName>
        <fullName evidence="1">Uncharacterized protein</fullName>
    </submittedName>
</protein>
<dbReference type="AlphaFoldDB" id="A0A2P5A6W8"/>
<comment type="caution">
    <text evidence="1">The sequence shown here is derived from an EMBL/GenBank/DDBJ whole genome shotgun (WGS) entry which is preliminary data.</text>
</comment>
<name>A0A2P5A6W8_PARAD</name>
<reference evidence="2" key="1">
    <citation type="submission" date="2016-06" db="EMBL/GenBank/DDBJ databases">
        <title>Parallel loss of symbiosis genes in relatives of nitrogen-fixing non-legume Parasponia.</title>
        <authorList>
            <person name="Van Velzen R."/>
            <person name="Holmer R."/>
            <person name="Bu F."/>
            <person name="Rutten L."/>
            <person name="Van Zeijl A."/>
            <person name="Liu W."/>
            <person name="Santuari L."/>
            <person name="Cao Q."/>
            <person name="Sharma T."/>
            <person name="Shen D."/>
            <person name="Roswanjaya Y."/>
            <person name="Wardhani T."/>
            <person name="Kalhor M.S."/>
            <person name="Jansen J."/>
            <person name="Van den Hoogen J."/>
            <person name="Gungor B."/>
            <person name="Hartog M."/>
            <person name="Hontelez J."/>
            <person name="Verver J."/>
            <person name="Yang W.-C."/>
            <person name="Schijlen E."/>
            <person name="Repin R."/>
            <person name="Schilthuizen M."/>
            <person name="Schranz E."/>
            <person name="Heidstra R."/>
            <person name="Miyata K."/>
            <person name="Fedorova E."/>
            <person name="Kohlen W."/>
            <person name="Bisseling T."/>
            <person name="Smit S."/>
            <person name="Geurts R."/>
        </authorList>
    </citation>
    <scope>NUCLEOTIDE SEQUENCE [LARGE SCALE GENOMIC DNA]</scope>
    <source>
        <strain evidence="2">cv. WU1-14</strain>
    </source>
</reference>
<accession>A0A2P5A6W8</accession>
<gene>
    <name evidence="1" type="ORF">PanWU01x14_362620</name>
</gene>
<sequence length="82" mass="9796">MWEKITYWDQYPRTLRGYLETLKLGKGIDLSSIILTGEIPREITELIELLSWRLPSSLSQIVRFDELNLSKQRTVWQNSHKY</sequence>
<keyword evidence="2" id="KW-1185">Reference proteome</keyword>
<dbReference type="Proteomes" id="UP000237105">
    <property type="component" value="Unassembled WGS sequence"/>
</dbReference>
<dbReference type="EMBL" id="JXTB01000836">
    <property type="protein sequence ID" value="PON32294.1"/>
    <property type="molecule type" value="Genomic_DNA"/>
</dbReference>
<evidence type="ECO:0000313" key="1">
    <source>
        <dbReference type="EMBL" id="PON32294.1"/>
    </source>
</evidence>